<feature type="transmembrane region" description="Helical" evidence="8">
    <location>
        <begin position="431"/>
        <end position="451"/>
    </location>
</feature>
<feature type="transmembrane region" description="Helical" evidence="8">
    <location>
        <begin position="463"/>
        <end position="481"/>
    </location>
</feature>
<evidence type="ECO:0000313" key="11">
    <source>
        <dbReference type="Proteomes" id="UP000030475"/>
    </source>
</evidence>
<evidence type="ECO:0000256" key="1">
    <source>
        <dbReference type="ARBA" id="ARBA00004429"/>
    </source>
</evidence>
<dbReference type="OrthoDB" id="8764373at2"/>
<protein>
    <submittedName>
        <fullName evidence="9">AcrB/AcrD/AcrF family protein</fullName>
    </submittedName>
    <submittedName>
        <fullName evidence="10">Transport system membrane protein</fullName>
    </submittedName>
</protein>
<dbReference type="RefSeq" id="WP_004521877.1">
    <property type="nucleotide sequence ID" value="NZ_AP028071.1"/>
</dbReference>
<dbReference type="Proteomes" id="UP000231878">
    <property type="component" value="Unassembled WGS sequence"/>
</dbReference>
<dbReference type="Gene3D" id="3.30.70.1440">
    <property type="entry name" value="Multidrug efflux transporter AcrB pore domain"/>
    <property type="match status" value="1"/>
</dbReference>
<dbReference type="Gene3D" id="3.30.70.1320">
    <property type="entry name" value="Multidrug efflux transporter AcrB pore domain like"/>
    <property type="match status" value="1"/>
</dbReference>
<dbReference type="OMA" id="LEPFIIM"/>
<proteinExistence type="predicted"/>
<dbReference type="InterPro" id="IPR001036">
    <property type="entry name" value="Acrflvin-R"/>
</dbReference>
<feature type="transmembrane region" description="Helical" evidence="8">
    <location>
        <begin position="1019"/>
        <end position="1038"/>
    </location>
</feature>
<evidence type="ECO:0000313" key="12">
    <source>
        <dbReference type="Proteomes" id="UP000231878"/>
    </source>
</evidence>
<feature type="transmembrane region" description="Helical" evidence="8">
    <location>
        <begin position="973"/>
        <end position="998"/>
    </location>
</feature>
<keyword evidence="5 8" id="KW-0812">Transmembrane</keyword>
<dbReference type="SUPFAM" id="SSF82714">
    <property type="entry name" value="Multidrug efflux transporter AcrB TolC docking domain, DN and DC subdomains"/>
    <property type="match status" value="2"/>
</dbReference>
<gene>
    <name evidence="10" type="ORF">CWD88_10045</name>
    <name evidence="9" type="ORF">Y036_764</name>
</gene>
<dbReference type="Pfam" id="PF00873">
    <property type="entry name" value="ACR_tran"/>
    <property type="match status" value="2"/>
</dbReference>
<dbReference type="PRINTS" id="PR00702">
    <property type="entry name" value="ACRIFLAVINRP"/>
</dbReference>
<comment type="caution">
    <text evidence="9">The sequence shown here is derived from an EMBL/GenBank/DDBJ whole genome shotgun (WGS) entry which is preliminary data.</text>
</comment>
<keyword evidence="3" id="KW-1003">Cell membrane</keyword>
<dbReference type="PANTHER" id="PTHR32063:SF34">
    <property type="entry name" value="MULTIDRUG RESISTANCE PROTEIN MDTC"/>
    <property type="match status" value="1"/>
</dbReference>
<dbReference type="EMBL" id="PHRB01000007">
    <property type="protein sequence ID" value="PJO66549.1"/>
    <property type="molecule type" value="Genomic_DNA"/>
</dbReference>
<evidence type="ECO:0000256" key="4">
    <source>
        <dbReference type="ARBA" id="ARBA00022519"/>
    </source>
</evidence>
<feature type="transmembrane region" description="Helical" evidence="8">
    <location>
        <begin position="1050"/>
        <end position="1076"/>
    </location>
</feature>
<reference evidence="9 11" key="1">
    <citation type="submission" date="2014-08" db="EMBL/GenBank/DDBJ databases">
        <authorList>
            <person name="Bunnell A."/>
            <person name="Chain P.S."/>
            <person name="Chertkov O."/>
            <person name="Currie B.J."/>
            <person name="Daligault H.E."/>
            <person name="Davenport K.W."/>
            <person name="Davis C."/>
            <person name="Gleasner C.D."/>
            <person name="Johnson S.L."/>
            <person name="Kaestli M."/>
            <person name="Koren S."/>
            <person name="Kunde Y.A."/>
            <person name="Mayo M."/>
            <person name="McMurry K.K."/>
            <person name="Price E.P."/>
            <person name="Reitenga K.G."/>
            <person name="Robison R."/>
            <person name="Rosovitz M.J."/>
            <person name="Sarovich D.S."/>
            <person name="Teshima H."/>
        </authorList>
    </citation>
    <scope>NUCLEOTIDE SEQUENCE [LARGE SCALE GENOMIC DNA]</scope>
    <source>
        <strain evidence="9 11">MSHR44</strain>
    </source>
</reference>
<sequence>MNLARPFITRPVATTLLALGIALAGLFAFVKLPVSPLPQVDFPTILVQASLPGASPETVATSVTSPLERHLGSIADVAEMTSMSSVGNARIVLQFNLNRDIDGAARDVQAAINAARADLPASLKSNPTYRKVNPADSPIMVVSLTSKTASPAKLYDAASTVLQQSLSQIDGIGQVSLSGSANPAVRVELEPQALFHYGIGLEDVRAALASANANSPKGAIEAGPHRYQLYTNDQATKAAQYKDLVIAYRNHAAVSLSDVSSVVDSVEDLRNLGLMNGERAVLVILYRSPGANIIDTIERVKAALPQLTAALPADIQVTPVLDRSRTIRASLADTEHTLIIAVSLVVMVVFLFLRNWRATLIPSVAVPISIVGTFGAMYLLGFSLNNLSLMALIVATGFVVDDAIVVLENIARHIENGTPRLQAAFDGAREVGFTVLSISLSLVAVFLPILLMGGIVGRLFREFALTLSLAIAVSLVVSLTLTPMMCARLLPEAHAPRDEGRVARWLERGFEWMQRGYERTLSWALRHPFTILMTLVATIALNIALYIVVPKGFFPQQDTGLMIGGIQADQTTSFQAMKLRFTEMMRIIRANPNVANVAGFTGGAQTNSGFMFVALKDKPQRKLSADQVIQQLRPQLAEVAGARTFLQAAQDIRAGGRQSNAQYQFTLLGDSTAELYKWGPILTEALQKRPELADVNSDQQQGGLEAMVTIDRATAARLGIKPAQIDNTLYDAFGQRQVSTIYNPLNQYHVVMEVAPQYWQSPEMLKQIYISTSGGSASGVQTTNAAAGTYVATTARASTAGAAAQSAAAIAADSARNQALNSIASSGKSSASSGAAVSTSKSTMVPLSAIASFGPSTTPLAVNHQGLFVATTISFNLPPGVSLSKATQVIYQTMAEVGVPPTIQGSFQGTAQAFQESLKDQPILILAALAAVYIVLGILYESYIHPVTILSTLPSAGVGALLGLLLFKTEFSIIALIGVILLIGIVKKNAIMMVDFAIDASRQGKSSFDAIHEACLLRFRPIMMTTMAALLGALPLAFGRGDGAEMRAPLGIAIAGGLIVSQMLTLYTTPVVYLYMDRLRVWAEKRRDRRSSGGAAIAGE</sequence>
<dbReference type="SUPFAM" id="SSF82693">
    <property type="entry name" value="Multidrug efflux transporter AcrB pore domain, PN1, PN2, PC1 and PC2 subdomains"/>
    <property type="match status" value="4"/>
</dbReference>
<keyword evidence="6 8" id="KW-1133">Transmembrane helix</keyword>
<evidence type="ECO:0000256" key="5">
    <source>
        <dbReference type="ARBA" id="ARBA00022692"/>
    </source>
</evidence>
<dbReference type="EMBL" id="JQIM01000010">
    <property type="protein sequence ID" value="KGX06411.1"/>
    <property type="molecule type" value="Genomic_DNA"/>
</dbReference>
<evidence type="ECO:0000256" key="7">
    <source>
        <dbReference type="ARBA" id="ARBA00023136"/>
    </source>
</evidence>
<dbReference type="Gene3D" id="1.20.1640.10">
    <property type="entry name" value="Multidrug efflux transporter AcrB transmembrane domain"/>
    <property type="match status" value="3"/>
</dbReference>
<dbReference type="PANTHER" id="PTHR32063">
    <property type="match status" value="1"/>
</dbReference>
<dbReference type="GO" id="GO:0005886">
    <property type="term" value="C:plasma membrane"/>
    <property type="evidence" value="ECO:0007669"/>
    <property type="project" value="UniProtKB-SubCell"/>
</dbReference>
<accession>A0A069AZM4</accession>
<keyword evidence="4" id="KW-0997">Cell inner membrane</keyword>
<dbReference type="GO" id="GO:0042910">
    <property type="term" value="F:xenobiotic transmembrane transporter activity"/>
    <property type="evidence" value="ECO:0007669"/>
    <property type="project" value="TreeGrafter"/>
</dbReference>
<dbReference type="AlphaFoldDB" id="A0A069AZM4"/>
<comment type="subcellular location">
    <subcellularLocation>
        <location evidence="1">Cell inner membrane</location>
        <topology evidence="1">Multi-pass membrane protein</topology>
    </subcellularLocation>
</comment>
<dbReference type="Gene3D" id="3.30.2090.10">
    <property type="entry name" value="Multidrug efflux transporter AcrB TolC docking domain, DN and DC subdomains"/>
    <property type="match status" value="2"/>
</dbReference>
<dbReference type="FunFam" id="3.30.70.1430:FF:000001">
    <property type="entry name" value="Efflux pump membrane transporter"/>
    <property type="match status" value="1"/>
</dbReference>
<keyword evidence="7 8" id="KW-0472">Membrane</keyword>
<dbReference type="Proteomes" id="UP000030475">
    <property type="component" value="Unassembled WGS sequence"/>
</dbReference>
<dbReference type="InterPro" id="IPR027463">
    <property type="entry name" value="AcrB_DN_DC_subdom"/>
</dbReference>
<feature type="transmembrane region" description="Helical" evidence="8">
    <location>
        <begin position="529"/>
        <end position="549"/>
    </location>
</feature>
<dbReference type="SUPFAM" id="SSF82866">
    <property type="entry name" value="Multidrug efflux transporter AcrB transmembrane domain"/>
    <property type="match status" value="2"/>
</dbReference>
<name>A0A069AZM4_BURPE</name>
<evidence type="ECO:0000256" key="6">
    <source>
        <dbReference type="ARBA" id="ARBA00022989"/>
    </source>
</evidence>
<evidence type="ECO:0000313" key="10">
    <source>
        <dbReference type="EMBL" id="PJO66549.1"/>
    </source>
</evidence>
<evidence type="ECO:0000256" key="8">
    <source>
        <dbReference type="SAM" id="Phobius"/>
    </source>
</evidence>
<dbReference type="Gene3D" id="3.30.70.1430">
    <property type="entry name" value="Multidrug efflux transporter AcrB pore domain"/>
    <property type="match status" value="2"/>
</dbReference>
<evidence type="ECO:0000313" key="9">
    <source>
        <dbReference type="EMBL" id="KGX06411.1"/>
    </source>
</evidence>
<evidence type="ECO:0000256" key="2">
    <source>
        <dbReference type="ARBA" id="ARBA00022448"/>
    </source>
</evidence>
<keyword evidence="2" id="KW-0813">Transport</keyword>
<organism evidence="9 11">
    <name type="scientific">Burkholderia pseudomallei</name>
    <name type="common">Pseudomonas pseudomallei</name>
    <dbReference type="NCBI Taxonomy" id="28450"/>
    <lineage>
        <taxon>Bacteria</taxon>
        <taxon>Pseudomonadati</taxon>
        <taxon>Pseudomonadota</taxon>
        <taxon>Betaproteobacteria</taxon>
        <taxon>Burkholderiales</taxon>
        <taxon>Burkholderiaceae</taxon>
        <taxon>Burkholderia</taxon>
        <taxon>pseudomallei group</taxon>
    </lineage>
</organism>
<reference evidence="10 12" key="2">
    <citation type="submission" date="2017-11" db="EMBL/GenBank/DDBJ databases">
        <title>Molecular characterization of Burkholderia pseudomallei and closely related isolates from Vietnam.</title>
        <authorList>
            <person name="Ustinov D.V."/>
            <person name="Antonov A.S."/>
            <person name="Avdusheva E.F."/>
            <person name="Shpak I.M."/>
            <person name="Zakharova I.B."/>
            <person name="Thi L.A."/>
            <person name="Teteryatnikova N."/>
            <person name="Lopasteyskaya Y.A."/>
            <person name="Kuzyutina J.A."/>
            <person name="Ngo T.N."/>
            <person name="Victorov D.V."/>
        </authorList>
    </citation>
    <scope>NUCLEOTIDE SEQUENCE [LARGE SCALE GENOMIC DNA]</scope>
    <source>
        <strain evidence="10 12">V1512</strain>
    </source>
</reference>
<dbReference type="FunFam" id="1.20.1640.10:FF:000001">
    <property type="entry name" value="Efflux pump membrane transporter"/>
    <property type="match status" value="1"/>
</dbReference>
<feature type="transmembrane region" description="Helical" evidence="8">
    <location>
        <begin position="923"/>
        <end position="940"/>
    </location>
</feature>
<dbReference type="KEGG" id="but:X994_1462"/>
<feature type="transmembrane region" description="Helical" evidence="8">
    <location>
        <begin position="336"/>
        <end position="353"/>
    </location>
</feature>
<evidence type="ECO:0000256" key="3">
    <source>
        <dbReference type="ARBA" id="ARBA00022475"/>
    </source>
</evidence>
<dbReference type="GeneID" id="93059752"/>
<feature type="transmembrane region" description="Helical" evidence="8">
    <location>
        <begin position="360"/>
        <end position="381"/>
    </location>
</feature>